<evidence type="ECO:0008006" key="3">
    <source>
        <dbReference type="Google" id="ProtNLM"/>
    </source>
</evidence>
<protein>
    <recommendedName>
        <fullName evidence="3">DUF1292 domain-containing protein</fullName>
    </recommendedName>
</protein>
<proteinExistence type="predicted"/>
<dbReference type="RefSeq" id="WP_378113792.1">
    <property type="nucleotide sequence ID" value="NZ_JBHSNC010000056.1"/>
</dbReference>
<dbReference type="Proteomes" id="UP001596108">
    <property type="component" value="Unassembled WGS sequence"/>
</dbReference>
<gene>
    <name evidence="1" type="ORF">ACFPQ4_20635</name>
</gene>
<sequence>MNVQVLSAKMSFSEDKGYIGQVLFSVENHKQPYELTLQSDKGNFDWNYALNFSDEPGSEEEILLVDERLETDDDLFDMLVDAAKEAMSQQ</sequence>
<organism evidence="1 2">
    <name type="scientific">Cohnella yongneupensis</name>
    <dbReference type="NCBI Taxonomy" id="425006"/>
    <lineage>
        <taxon>Bacteria</taxon>
        <taxon>Bacillati</taxon>
        <taxon>Bacillota</taxon>
        <taxon>Bacilli</taxon>
        <taxon>Bacillales</taxon>
        <taxon>Paenibacillaceae</taxon>
        <taxon>Cohnella</taxon>
    </lineage>
</organism>
<keyword evidence="2" id="KW-1185">Reference proteome</keyword>
<comment type="caution">
    <text evidence="1">The sequence shown here is derived from an EMBL/GenBank/DDBJ whole genome shotgun (WGS) entry which is preliminary data.</text>
</comment>
<dbReference type="EMBL" id="JBHSNC010000056">
    <property type="protein sequence ID" value="MFC5531831.1"/>
    <property type="molecule type" value="Genomic_DNA"/>
</dbReference>
<evidence type="ECO:0000313" key="2">
    <source>
        <dbReference type="Proteomes" id="UP001596108"/>
    </source>
</evidence>
<name>A0ABW0R3W2_9BACL</name>
<accession>A0ABW0R3W2</accession>
<reference evidence="2" key="1">
    <citation type="journal article" date="2019" name="Int. J. Syst. Evol. Microbiol.">
        <title>The Global Catalogue of Microorganisms (GCM) 10K type strain sequencing project: providing services to taxonomists for standard genome sequencing and annotation.</title>
        <authorList>
            <consortium name="The Broad Institute Genomics Platform"/>
            <consortium name="The Broad Institute Genome Sequencing Center for Infectious Disease"/>
            <person name="Wu L."/>
            <person name="Ma J."/>
        </authorList>
    </citation>
    <scope>NUCLEOTIDE SEQUENCE [LARGE SCALE GENOMIC DNA]</scope>
    <source>
        <strain evidence="2">CGMCC 1.18578</strain>
    </source>
</reference>
<evidence type="ECO:0000313" key="1">
    <source>
        <dbReference type="EMBL" id="MFC5531831.1"/>
    </source>
</evidence>